<evidence type="ECO:0000256" key="4">
    <source>
        <dbReference type="ARBA" id="ARBA00023040"/>
    </source>
</evidence>
<dbReference type="PANTHER" id="PTHR24243">
    <property type="entry name" value="G-PROTEIN COUPLED RECEPTOR"/>
    <property type="match status" value="1"/>
</dbReference>
<name>A0ABN8SP67_9CNID</name>
<protein>
    <recommendedName>
        <fullName evidence="10">G-protein coupled receptors family 1 profile domain-containing protein</fullName>
    </recommendedName>
</protein>
<keyword evidence="7 8" id="KW-0807">Transducer</keyword>
<evidence type="ECO:0000259" key="10">
    <source>
        <dbReference type="PROSITE" id="PS50262"/>
    </source>
</evidence>
<evidence type="ECO:0000256" key="9">
    <source>
        <dbReference type="SAM" id="Phobius"/>
    </source>
</evidence>
<evidence type="ECO:0000256" key="3">
    <source>
        <dbReference type="ARBA" id="ARBA00022989"/>
    </source>
</evidence>
<keyword evidence="12" id="KW-1185">Reference proteome</keyword>
<feature type="transmembrane region" description="Helical" evidence="9">
    <location>
        <begin position="116"/>
        <end position="135"/>
    </location>
</feature>
<keyword evidence="6 8" id="KW-0675">Receptor</keyword>
<evidence type="ECO:0000313" key="12">
    <source>
        <dbReference type="Proteomes" id="UP001159427"/>
    </source>
</evidence>
<feature type="transmembrane region" description="Helical" evidence="9">
    <location>
        <begin position="260"/>
        <end position="282"/>
    </location>
</feature>
<dbReference type="SMART" id="SM01381">
    <property type="entry name" value="7TM_GPCR_Srsx"/>
    <property type="match status" value="1"/>
</dbReference>
<evidence type="ECO:0000313" key="11">
    <source>
        <dbReference type="EMBL" id="CAH3193397.1"/>
    </source>
</evidence>
<evidence type="ECO:0000256" key="8">
    <source>
        <dbReference type="RuleBase" id="RU000688"/>
    </source>
</evidence>
<dbReference type="PROSITE" id="PS00237">
    <property type="entry name" value="G_PROTEIN_RECEP_F1_1"/>
    <property type="match status" value="1"/>
</dbReference>
<dbReference type="PANTHER" id="PTHR24243:SF208">
    <property type="entry name" value="PYROKININ-1 RECEPTOR"/>
    <property type="match status" value="1"/>
</dbReference>
<keyword evidence="4 8" id="KW-0297">G-protein coupled receptor</keyword>
<dbReference type="PRINTS" id="PR00237">
    <property type="entry name" value="GPCRRHODOPSN"/>
</dbReference>
<dbReference type="Proteomes" id="UP001159427">
    <property type="component" value="Unassembled WGS sequence"/>
</dbReference>
<feature type="transmembrane region" description="Helical" evidence="9">
    <location>
        <begin position="71"/>
        <end position="91"/>
    </location>
</feature>
<evidence type="ECO:0000256" key="5">
    <source>
        <dbReference type="ARBA" id="ARBA00023136"/>
    </source>
</evidence>
<keyword evidence="3 9" id="KW-1133">Transmembrane helix</keyword>
<keyword evidence="5 9" id="KW-0472">Membrane</keyword>
<dbReference type="Pfam" id="PF00001">
    <property type="entry name" value="7tm_1"/>
    <property type="match status" value="1"/>
</dbReference>
<sequence length="358" mass="40460">MLFIANMLTNLSNETHFHENLRCDFPTSSIAVQVSKILAYAIILIFGLLGNAFIIVIVYKRQELRNTINYFIVNMAVSDFVFPLTTIPLSIKDIASNSSHWPLGGTEGLILCKLRWFLQSVSITVSTISLIWIAVDRFLAVVFPMKLHLISSRFRACGIASTWLVAMLANAFLSNAYELVDENEETVCSNSQNVSFAYLTYAKLYTLLFQIGPLLATATLYSGIAVSLRRQDKALRNSPQVRDLQQQIHTKKLRAIKMSFCIMAAFYICIFPIVLYFILWEYKIAVSCSFSNKLLFIASVMLFLSSATNPVICMTFVQSYRQALKAILCSCSSKWSPATTSRKKAENEERELAQIRHN</sequence>
<dbReference type="InterPro" id="IPR000276">
    <property type="entry name" value="GPCR_Rhodpsn"/>
</dbReference>
<evidence type="ECO:0000256" key="1">
    <source>
        <dbReference type="ARBA" id="ARBA00004141"/>
    </source>
</evidence>
<evidence type="ECO:0000256" key="2">
    <source>
        <dbReference type="ARBA" id="ARBA00022692"/>
    </source>
</evidence>
<organism evidence="11 12">
    <name type="scientific">Porites evermanni</name>
    <dbReference type="NCBI Taxonomy" id="104178"/>
    <lineage>
        <taxon>Eukaryota</taxon>
        <taxon>Metazoa</taxon>
        <taxon>Cnidaria</taxon>
        <taxon>Anthozoa</taxon>
        <taxon>Hexacorallia</taxon>
        <taxon>Scleractinia</taxon>
        <taxon>Fungiina</taxon>
        <taxon>Poritidae</taxon>
        <taxon>Porites</taxon>
    </lineage>
</organism>
<dbReference type="SUPFAM" id="SSF81321">
    <property type="entry name" value="Family A G protein-coupled receptor-like"/>
    <property type="match status" value="1"/>
</dbReference>
<dbReference type="EMBL" id="CALNXI010003475">
    <property type="protein sequence ID" value="CAH3193397.1"/>
    <property type="molecule type" value="Genomic_DNA"/>
</dbReference>
<feature type="transmembrane region" description="Helical" evidence="9">
    <location>
        <begin position="207"/>
        <end position="228"/>
    </location>
</feature>
<comment type="caution">
    <text evidence="11">The sequence shown here is derived from an EMBL/GenBank/DDBJ whole genome shotgun (WGS) entry which is preliminary data.</text>
</comment>
<dbReference type="Gene3D" id="1.20.1070.10">
    <property type="entry name" value="Rhodopsin 7-helix transmembrane proteins"/>
    <property type="match status" value="1"/>
</dbReference>
<keyword evidence="2 8" id="KW-0812">Transmembrane</keyword>
<proteinExistence type="inferred from homology"/>
<gene>
    <name evidence="11" type="ORF">PEVE_00025756</name>
</gene>
<feature type="transmembrane region" description="Helical" evidence="9">
    <location>
        <begin position="37"/>
        <end position="59"/>
    </location>
</feature>
<feature type="transmembrane region" description="Helical" evidence="9">
    <location>
        <begin position="294"/>
        <end position="317"/>
    </location>
</feature>
<comment type="subcellular location">
    <subcellularLocation>
        <location evidence="1">Membrane</location>
        <topology evidence="1">Multi-pass membrane protein</topology>
    </subcellularLocation>
</comment>
<accession>A0ABN8SP67</accession>
<reference evidence="11 12" key="1">
    <citation type="submission" date="2022-05" db="EMBL/GenBank/DDBJ databases">
        <authorList>
            <consortium name="Genoscope - CEA"/>
            <person name="William W."/>
        </authorList>
    </citation>
    <scope>NUCLEOTIDE SEQUENCE [LARGE SCALE GENOMIC DNA]</scope>
</reference>
<feature type="transmembrane region" description="Helical" evidence="9">
    <location>
        <begin position="156"/>
        <end position="173"/>
    </location>
</feature>
<evidence type="ECO:0000256" key="6">
    <source>
        <dbReference type="ARBA" id="ARBA00023170"/>
    </source>
</evidence>
<dbReference type="CDD" id="cd00637">
    <property type="entry name" value="7tm_classA_rhodopsin-like"/>
    <property type="match status" value="1"/>
</dbReference>
<comment type="similarity">
    <text evidence="8">Belongs to the G-protein coupled receptor 1 family.</text>
</comment>
<feature type="domain" description="G-protein coupled receptors family 1 profile" evidence="10">
    <location>
        <begin position="50"/>
        <end position="313"/>
    </location>
</feature>
<dbReference type="InterPro" id="IPR017452">
    <property type="entry name" value="GPCR_Rhodpsn_7TM"/>
</dbReference>
<dbReference type="PROSITE" id="PS50262">
    <property type="entry name" value="G_PROTEIN_RECEP_F1_2"/>
    <property type="match status" value="1"/>
</dbReference>
<evidence type="ECO:0000256" key="7">
    <source>
        <dbReference type="ARBA" id="ARBA00023224"/>
    </source>
</evidence>